<dbReference type="OrthoDB" id="7938263at2"/>
<dbReference type="AlphaFoldDB" id="A0A0F5PYR1"/>
<sequence>MNKTELQAYFSSCLERHSSRYYAVEAGENWQTNYWRHIALGHAKLLIAKRGPGATLLKREADAINPEWESDALAGEIQAAIGYVADQKFEVDVYLSGGVQAAIQFDREPTEADAEQASACCLLAEAASHFRTAKGYGVDEPRIETLIGQCVDPISVPAPQSSADPLRNAIFAALTHLGETRDSLCCASGGQDSDLALFDGFIHPPSAWAHHLADRSTRNLDMDASLQIEQLIVAYQELPEQIMIARQDRRDKLNAAFGTKPSLPESAFWTEPAEYAAPTIESGMKIVSPGPAREMSPPASFATAGQTLLGQTFLAIGENLIAKKGQDWSWDEKTVRQARALYTLFSRFLAEEHGVTTFALLRQPHLYAYDQFMRVLHTHYGKSPADNMRSIAQLREISKHKPAGQRGLAVPTRNRHLTQLSALLNEAATIGEHLDPGLSLSKLRGKKVGRARNERAVPSEAQVNAFFQSPIFMGCYNWKKPHISGDHVFHRAAFFGPILAYYQGMRREEYCGLAVTDVIVDNGLHPYLNIVKNEFRRLKTPQSERNLALHSELIRLGFLDYVAAIARAGHSRLFPDLYSPGSSSPLGDKLFKELEPLGRLLGISPHQFRHIFNDELKQQRVAQEYRADMLGHGGDSETTERYCNPASIALQIEDLHKLPVRTGHIQSKAIQLLPWVLKGDVAPWSRSKKEKMPV</sequence>
<accession>A0A0F5PYR1</accession>
<evidence type="ECO:0000256" key="3">
    <source>
        <dbReference type="ARBA" id="ARBA00023125"/>
    </source>
</evidence>
<dbReference type="GO" id="GO:0006310">
    <property type="term" value="P:DNA recombination"/>
    <property type="evidence" value="ECO:0007669"/>
    <property type="project" value="UniProtKB-KW"/>
</dbReference>
<dbReference type="InterPro" id="IPR013762">
    <property type="entry name" value="Integrase-like_cat_sf"/>
</dbReference>
<feature type="domain" description="Tyr recombinase" evidence="5">
    <location>
        <begin position="499"/>
        <end position="645"/>
    </location>
</feature>
<dbReference type="STRING" id="728005.SAMN04488059_1199"/>
<keyword evidence="2" id="KW-0229">DNA integration</keyword>
<evidence type="ECO:0000313" key="8">
    <source>
        <dbReference type="Proteomes" id="UP000033519"/>
    </source>
</evidence>
<dbReference type="Proteomes" id="UP000033519">
    <property type="component" value="Unassembled WGS sequence"/>
</dbReference>
<comment type="similarity">
    <text evidence="1">Belongs to the 'phage' integrase family.</text>
</comment>
<keyword evidence="4" id="KW-0233">DNA recombination</keyword>
<dbReference type="GO" id="GO:0003677">
    <property type="term" value="F:DNA binding"/>
    <property type="evidence" value="ECO:0007669"/>
    <property type="project" value="UniProtKB-KW"/>
</dbReference>
<dbReference type="InterPro" id="IPR050090">
    <property type="entry name" value="Tyrosine_recombinase_XerCD"/>
</dbReference>
<dbReference type="EMBL" id="LAPV01000123">
    <property type="protein sequence ID" value="KKC32964.1"/>
    <property type="molecule type" value="Genomic_DNA"/>
</dbReference>
<organism evidence="7 9">
    <name type="scientific">Devosia psychrophila</name>
    <dbReference type="NCBI Taxonomy" id="728005"/>
    <lineage>
        <taxon>Bacteria</taxon>
        <taxon>Pseudomonadati</taxon>
        <taxon>Pseudomonadota</taxon>
        <taxon>Alphaproteobacteria</taxon>
        <taxon>Hyphomicrobiales</taxon>
        <taxon>Devosiaceae</taxon>
        <taxon>Devosia</taxon>
    </lineage>
</organism>
<dbReference type="Gene3D" id="1.10.443.10">
    <property type="entry name" value="Intergrase catalytic core"/>
    <property type="match status" value="1"/>
</dbReference>
<reference evidence="7 9" key="2">
    <citation type="submission" date="2016-10" db="EMBL/GenBank/DDBJ databases">
        <authorList>
            <person name="de Groot N.N."/>
        </authorList>
    </citation>
    <scope>NUCLEOTIDE SEQUENCE [LARGE SCALE GENOMIC DNA]</scope>
    <source>
        <strain evidence="7 9">CGMCC 1.10210</strain>
    </source>
</reference>
<proteinExistence type="inferred from homology"/>
<dbReference type="PANTHER" id="PTHR30349:SF41">
    <property type="entry name" value="INTEGRASE_RECOMBINASE PROTEIN MJ0367-RELATED"/>
    <property type="match status" value="1"/>
</dbReference>
<dbReference type="GO" id="GO:0015074">
    <property type="term" value="P:DNA integration"/>
    <property type="evidence" value="ECO:0007669"/>
    <property type="project" value="UniProtKB-KW"/>
</dbReference>
<protein>
    <submittedName>
        <fullName evidence="7">Phage integrase family protein</fullName>
    </submittedName>
</protein>
<evidence type="ECO:0000313" key="7">
    <source>
        <dbReference type="EMBL" id="SFD05447.1"/>
    </source>
</evidence>
<keyword evidence="3" id="KW-0238">DNA-binding</keyword>
<dbReference type="Proteomes" id="UP000182258">
    <property type="component" value="Unassembled WGS sequence"/>
</dbReference>
<dbReference type="EMBL" id="FOMB01000019">
    <property type="protein sequence ID" value="SFD05447.1"/>
    <property type="molecule type" value="Genomic_DNA"/>
</dbReference>
<dbReference type="RefSeq" id="WP_046171097.1">
    <property type="nucleotide sequence ID" value="NZ_FOMB01000019.1"/>
</dbReference>
<evidence type="ECO:0000256" key="1">
    <source>
        <dbReference type="ARBA" id="ARBA00008857"/>
    </source>
</evidence>
<gene>
    <name evidence="7" type="ORF">SAMN04488059_1199</name>
    <name evidence="6" type="ORF">WH91_11235</name>
</gene>
<reference evidence="6 8" key="1">
    <citation type="submission" date="2015-03" db="EMBL/GenBank/DDBJ databases">
        <authorList>
            <person name="Lepp D."/>
            <person name="Hassan Y.I."/>
            <person name="Li X.-Z."/>
            <person name="Zhou T."/>
        </authorList>
    </citation>
    <scope>NUCLEOTIDE SEQUENCE [LARGE SCALE GENOMIC DNA]</scope>
    <source>
        <strain evidence="6 8">Cr7-05</strain>
    </source>
</reference>
<dbReference type="InterPro" id="IPR002104">
    <property type="entry name" value="Integrase_catalytic"/>
</dbReference>
<dbReference type="PATRIC" id="fig|728005.3.peg.375"/>
<dbReference type="PANTHER" id="PTHR30349">
    <property type="entry name" value="PHAGE INTEGRASE-RELATED"/>
    <property type="match status" value="1"/>
</dbReference>
<evidence type="ECO:0000313" key="9">
    <source>
        <dbReference type="Proteomes" id="UP000182258"/>
    </source>
</evidence>
<evidence type="ECO:0000256" key="2">
    <source>
        <dbReference type="ARBA" id="ARBA00022908"/>
    </source>
</evidence>
<evidence type="ECO:0000256" key="4">
    <source>
        <dbReference type="ARBA" id="ARBA00023172"/>
    </source>
</evidence>
<dbReference type="Pfam" id="PF00589">
    <property type="entry name" value="Phage_integrase"/>
    <property type="match status" value="1"/>
</dbReference>
<evidence type="ECO:0000313" key="6">
    <source>
        <dbReference type="EMBL" id="KKC32964.1"/>
    </source>
</evidence>
<name>A0A0F5PYR1_9HYPH</name>
<dbReference type="InterPro" id="IPR011010">
    <property type="entry name" value="DNA_brk_join_enz"/>
</dbReference>
<evidence type="ECO:0000259" key="5">
    <source>
        <dbReference type="Pfam" id="PF00589"/>
    </source>
</evidence>
<keyword evidence="8" id="KW-1185">Reference proteome</keyword>
<dbReference type="SUPFAM" id="SSF56349">
    <property type="entry name" value="DNA breaking-rejoining enzymes"/>
    <property type="match status" value="1"/>
</dbReference>